<evidence type="ECO:0000259" key="4">
    <source>
        <dbReference type="Pfam" id="PF01167"/>
    </source>
</evidence>
<comment type="similarity">
    <text evidence="1 2">Belongs to the TUB family.</text>
</comment>
<dbReference type="AlphaFoldDB" id="A0A9Q0KT77"/>
<dbReference type="InterPro" id="IPR018066">
    <property type="entry name" value="Tubby_C_CS"/>
</dbReference>
<gene>
    <name evidence="5" type="ORF">NE237_001386</name>
</gene>
<proteinExistence type="inferred from homology"/>
<reference evidence="5" key="1">
    <citation type="journal article" date="2023" name="Plant J.">
        <title>The genome of the king protea, Protea cynaroides.</title>
        <authorList>
            <person name="Chang J."/>
            <person name="Duong T.A."/>
            <person name="Schoeman C."/>
            <person name="Ma X."/>
            <person name="Roodt D."/>
            <person name="Barker N."/>
            <person name="Li Z."/>
            <person name="Van de Peer Y."/>
            <person name="Mizrachi E."/>
        </authorList>
    </citation>
    <scope>NUCLEOTIDE SEQUENCE</scope>
    <source>
        <tissue evidence="5">Young leaves</tissue>
    </source>
</reference>
<dbReference type="InterPro" id="IPR000007">
    <property type="entry name" value="Tubby_C"/>
</dbReference>
<dbReference type="SUPFAM" id="SSF54518">
    <property type="entry name" value="Tubby C-terminal domain-like"/>
    <property type="match status" value="1"/>
</dbReference>
<comment type="caution">
    <text evidence="5">The sequence shown here is derived from an EMBL/GenBank/DDBJ whole genome shotgun (WGS) entry which is preliminary data.</text>
</comment>
<protein>
    <recommendedName>
        <fullName evidence="2">Tubby-like F-box protein</fullName>
    </recommendedName>
</protein>
<organism evidence="5 6">
    <name type="scientific">Protea cynaroides</name>
    <dbReference type="NCBI Taxonomy" id="273540"/>
    <lineage>
        <taxon>Eukaryota</taxon>
        <taxon>Viridiplantae</taxon>
        <taxon>Streptophyta</taxon>
        <taxon>Embryophyta</taxon>
        <taxon>Tracheophyta</taxon>
        <taxon>Spermatophyta</taxon>
        <taxon>Magnoliopsida</taxon>
        <taxon>Proteales</taxon>
        <taxon>Proteaceae</taxon>
        <taxon>Protea</taxon>
    </lineage>
</organism>
<evidence type="ECO:0000256" key="2">
    <source>
        <dbReference type="RuleBase" id="RU361125"/>
    </source>
</evidence>
<accession>A0A9Q0KT77</accession>
<dbReference type="PANTHER" id="PTHR16517:SF50">
    <property type="entry name" value="TUBBY-LIKE F-BOX PROTEIN 7"/>
    <property type="match status" value="1"/>
</dbReference>
<dbReference type="PRINTS" id="PR01573">
    <property type="entry name" value="SUPERTUBBY"/>
</dbReference>
<dbReference type="CDD" id="cd22153">
    <property type="entry name" value="F-box_AtTLP-like"/>
    <property type="match status" value="1"/>
</dbReference>
<name>A0A9Q0KT77_9MAGN</name>
<dbReference type="Gene3D" id="3.20.90.10">
    <property type="entry name" value="Tubby Protein, Chain A"/>
    <property type="match status" value="1"/>
</dbReference>
<evidence type="ECO:0000313" key="5">
    <source>
        <dbReference type="EMBL" id="KAJ4976280.1"/>
    </source>
</evidence>
<dbReference type="Proteomes" id="UP001141806">
    <property type="component" value="Unassembled WGS sequence"/>
</dbReference>
<keyword evidence="6" id="KW-1185">Reference proteome</keyword>
<evidence type="ECO:0000256" key="3">
    <source>
        <dbReference type="SAM" id="MobiDB-lite"/>
    </source>
</evidence>
<dbReference type="InterPro" id="IPR025659">
    <property type="entry name" value="Tubby-like_C"/>
</dbReference>
<dbReference type="PROSITE" id="PS01201">
    <property type="entry name" value="TUB_2"/>
    <property type="match status" value="1"/>
</dbReference>
<evidence type="ECO:0000256" key="1">
    <source>
        <dbReference type="ARBA" id="ARBA00007129"/>
    </source>
</evidence>
<feature type="domain" description="Tubby C-terminal" evidence="4">
    <location>
        <begin position="117"/>
        <end position="379"/>
    </location>
</feature>
<dbReference type="EMBL" id="JAMYWD010000003">
    <property type="protein sequence ID" value="KAJ4976280.1"/>
    <property type="molecule type" value="Genomic_DNA"/>
</dbReference>
<dbReference type="PROSITE" id="PS01200">
    <property type="entry name" value="TUB_1"/>
    <property type="match status" value="1"/>
</dbReference>
<feature type="compositionally biased region" description="Basic and acidic residues" evidence="3">
    <location>
        <begin position="24"/>
        <end position="40"/>
    </location>
</feature>
<sequence>MSLRSVFRLRKGLSISSQDLRTLKAEGIESDDQQRHTEGDREAEEGIEAVPDEDCWSKMLPEILGDIIQRVEASEDRWPIRKNVVACACVCKGWRDITRGIVTSPFQCGKITFPSSLKQPGPRDAPLQCFIKRNKKTSTFYLYLGLTPTLMDKGKFLLAARRFRHGAHTEYIISLDADDLSQGSNAYVGKLRSDFLGTKFMIYDSWPPYTGAKPSNNRASRRFASKQISPQVPAVNFEIGQVSYKFNLLKSRGPRRMLCSMQCPWVKETSHEGSGKNSEMQSPAAAAASGAMILRNKAPRWHEHLQCWCLNFHGRVTVASVKNFQLVAAVDPSQPDGKGDEDTVLLQFGKVGDDMFTMDYRQPLSAFQAFAICLTSFGTKLACE</sequence>
<dbReference type="OrthoDB" id="8775810at2759"/>
<dbReference type="PANTHER" id="PTHR16517">
    <property type="entry name" value="TUBBY-RELATED"/>
    <property type="match status" value="1"/>
</dbReference>
<dbReference type="Pfam" id="PF01167">
    <property type="entry name" value="Tub"/>
    <property type="match status" value="1"/>
</dbReference>
<feature type="region of interest" description="Disordered" evidence="3">
    <location>
        <begin position="24"/>
        <end position="47"/>
    </location>
</feature>
<evidence type="ECO:0000313" key="6">
    <source>
        <dbReference type="Proteomes" id="UP001141806"/>
    </source>
</evidence>